<dbReference type="Pfam" id="PF13912">
    <property type="entry name" value="zf-C2H2_6"/>
    <property type="match status" value="1"/>
</dbReference>
<reference evidence="9 10" key="1">
    <citation type="journal article" date="2013" name="BMC Genomics">
        <title>The genome and transcriptome of the pine saprophyte Ophiostoma piceae, and a comparison with the bark beetle-associated pine pathogen Grosmannia clavigera.</title>
        <authorList>
            <person name="Haridas S."/>
            <person name="Wang Y."/>
            <person name="Lim L."/>
            <person name="Massoumi Alamouti S."/>
            <person name="Jackman S."/>
            <person name="Docking R."/>
            <person name="Robertson G."/>
            <person name="Birol I."/>
            <person name="Bohlmann J."/>
            <person name="Breuil C."/>
        </authorList>
    </citation>
    <scope>NUCLEOTIDE SEQUENCE [LARGE SCALE GENOMIC DNA]</scope>
    <source>
        <strain evidence="9 10">UAMH 11346</strain>
    </source>
</reference>
<evidence type="ECO:0000313" key="9">
    <source>
        <dbReference type="EMBL" id="EPE08389.1"/>
    </source>
</evidence>
<dbReference type="EMBL" id="KE148149">
    <property type="protein sequence ID" value="EPE08389.1"/>
    <property type="molecule type" value="Genomic_DNA"/>
</dbReference>
<dbReference type="Pfam" id="PF12874">
    <property type="entry name" value="zf-met"/>
    <property type="match status" value="2"/>
</dbReference>
<evidence type="ECO:0000259" key="8">
    <source>
        <dbReference type="PROSITE" id="PS50157"/>
    </source>
</evidence>
<dbReference type="GO" id="GO:0008270">
    <property type="term" value="F:zinc ion binding"/>
    <property type="evidence" value="ECO:0007669"/>
    <property type="project" value="UniProtKB-KW"/>
</dbReference>
<dbReference type="PANTHER" id="PTHR24376">
    <property type="entry name" value="ZINC FINGER PROTEIN"/>
    <property type="match status" value="1"/>
</dbReference>
<dbReference type="AlphaFoldDB" id="S3C4E6"/>
<protein>
    <submittedName>
        <fullName evidence="9">Zinc c2h2 finger domain containing protein</fullName>
    </submittedName>
</protein>
<evidence type="ECO:0000256" key="2">
    <source>
        <dbReference type="ARBA" id="ARBA00022723"/>
    </source>
</evidence>
<keyword evidence="3" id="KW-0677">Repeat</keyword>
<name>S3C4E6_OPHP1</name>
<evidence type="ECO:0000256" key="3">
    <source>
        <dbReference type="ARBA" id="ARBA00022737"/>
    </source>
</evidence>
<dbReference type="SUPFAM" id="SSF57667">
    <property type="entry name" value="beta-beta-alpha zinc fingers"/>
    <property type="match status" value="2"/>
</dbReference>
<feature type="domain" description="C2H2-type" evidence="8">
    <location>
        <begin position="56"/>
        <end position="85"/>
    </location>
</feature>
<keyword evidence="6" id="KW-0539">Nucleus</keyword>
<dbReference type="InterPro" id="IPR036236">
    <property type="entry name" value="Znf_C2H2_sf"/>
</dbReference>
<dbReference type="eggNOG" id="KOG1721">
    <property type="taxonomic scope" value="Eukaryota"/>
</dbReference>
<keyword evidence="10" id="KW-1185">Reference proteome</keyword>
<dbReference type="OrthoDB" id="6077919at2759"/>
<evidence type="ECO:0000256" key="5">
    <source>
        <dbReference type="ARBA" id="ARBA00022833"/>
    </source>
</evidence>
<dbReference type="OMA" id="ALDHWAP"/>
<proteinExistence type="predicted"/>
<keyword evidence="4 7" id="KW-0863">Zinc-finger</keyword>
<keyword evidence="2" id="KW-0479">Metal-binding</keyword>
<organism evidence="9 10">
    <name type="scientific">Ophiostoma piceae (strain UAMH 11346)</name>
    <name type="common">Sap stain fungus</name>
    <dbReference type="NCBI Taxonomy" id="1262450"/>
    <lineage>
        <taxon>Eukaryota</taxon>
        <taxon>Fungi</taxon>
        <taxon>Dikarya</taxon>
        <taxon>Ascomycota</taxon>
        <taxon>Pezizomycotina</taxon>
        <taxon>Sordariomycetes</taxon>
        <taxon>Sordariomycetidae</taxon>
        <taxon>Ophiostomatales</taxon>
        <taxon>Ophiostomataceae</taxon>
        <taxon>Ophiostoma</taxon>
    </lineage>
</organism>
<dbReference type="PROSITE" id="PS00028">
    <property type="entry name" value="ZINC_FINGER_C2H2_1"/>
    <property type="match status" value="3"/>
</dbReference>
<sequence length="241" mass="27645">MSYECDRCDRCFNSPGALDQHQDVKNHYAYECRRCDETWPSSKGRIEHEDEDHNYHHCSQCDRGFNSYNALQNHLRSRIHTGSNVACPFCRRNFATATGVTHHLERGSCPSAQNVNRDSMYKFVRRNDPSGSISKRLLTWDGEPEPGPALATADRAWNGSFFQCYICQRQFTKITGLNQHLQSSVHMQQLYHCPNHECRKDFKTLAALVNHFESESCGFMRFGQVQSGISDMVSGQRLLGQ</sequence>
<dbReference type="GO" id="GO:0000978">
    <property type="term" value="F:RNA polymerase II cis-regulatory region sequence-specific DNA binding"/>
    <property type="evidence" value="ECO:0007669"/>
    <property type="project" value="TreeGrafter"/>
</dbReference>
<dbReference type="GO" id="GO:0001228">
    <property type="term" value="F:DNA-binding transcription activator activity, RNA polymerase II-specific"/>
    <property type="evidence" value="ECO:0007669"/>
    <property type="project" value="TreeGrafter"/>
</dbReference>
<dbReference type="SMART" id="SM00355">
    <property type="entry name" value="ZnF_C2H2"/>
    <property type="match status" value="6"/>
</dbReference>
<gene>
    <name evidence="9" type="ORF">F503_01172</name>
</gene>
<evidence type="ECO:0000256" key="4">
    <source>
        <dbReference type="ARBA" id="ARBA00022771"/>
    </source>
</evidence>
<dbReference type="VEuPathDB" id="FungiDB:F503_01172"/>
<feature type="domain" description="C2H2-type" evidence="8">
    <location>
        <begin position="162"/>
        <end position="186"/>
    </location>
</feature>
<dbReference type="HOGENOM" id="CLU_075838_0_0_1"/>
<comment type="subcellular location">
    <subcellularLocation>
        <location evidence="1">Nucleus</location>
    </subcellularLocation>
</comment>
<dbReference type="Proteomes" id="UP000016923">
    <property type="component" value="Unassembled WGS sequence"/>
</dbReference>
<feature type="domain" description="C2H2-type" evidence="8">
    <location>
        <begin position="3"/>
        <end position="27"/>
    </location>
</feature>
<accession>S3C4E6</accession>
<evidence type="ECO:0000256" key="1">
    <source>
        <dbReference type="ARBA" id="ARBA00004123"/>
    </source>
</evidence>
<dbReference type="STRING" id="1262450.S3C4E6"/>
<evidence type="ECO:0000313" key="10">
    <source>
        <dbReference type="Proteomes" id="UP000016923"/>
    </source>
</evidence>
<dbReference type="Gene3D" id="3.30.160.60">
    <property type="entry name" value="Classic Zinc Finger"/>
    <property type="match status" value="3"/>
</dbReference>
<keyword evidence="5" id="KW-0862">Zinc</keyword>
<dbReference type="InterPro" id="IPR013087">
    <property type="entry name" value="Znf_C2H2_type"/>
</dbReference>
<dbReference type="PANTHER" id="PTHR24376:SF216">
    <property type="entry name" value="ZINC FINGER PROTEIN 420-LIKE"/>
    <property type="match status" value="1"/>
</dbReference>
<evidence type="ECO:0000256" key="6">
    <source>
        <dbReference type="ARBA" id="ARBA00023242"/>
    </source>
</evidence>
<dbReference type="GO" id="GO:0005634">
    <property type="term" value="C:nucleus"/>
    <property type="evidence" value="ECO:0007669"/>
    <property type="project" value="UniProtKB-SubCell"/>
</dbReference>
<dbReference type="PROSITE" id="PS50157">
    <property type="entry name" value="ZINC_FINGER_C2H2_2"/>
    <property type="match status" value="3"/>
</dbReference>
<evidence type="ECO:0000256" key="7">
    <source>
        <dbReference type="PROSITE-ProRule" id="PRU00042"/>
    </source>
</evidence>